<dbReference type="RefSeq" id="WP_203195549.1">
    <property type="nucleotide sequence ID" value="NZ_CP063362.1"/>
</dbReference>
<keyword evidence="1" id="KW-0808">Transferase</keyword>
<dbReference type="GO" id="GO:0016740">
    <property type="term" value="F:transferase activity"/>
    <property type="evidence" value="ECO:0007669"/>
    <property type="project" value="UniProtKB-KW"/>
</dbReference>
<dbReference type="AlphaFoldDB" id="A0A974PRW9"/>
<reference evidence="1 2" key="1">
    <citation type="submission" date="2020-10" db="EMBL/GenBank/DDBJ databases">
        <title>Degradation of 1,4-Dioxane by Xanthobacter sp. YN2, via a Novel Group-2 Soluble Di-Iron Monooxygenase.</title>
        <authorList>
            <person name="Ma F."/>
            <person name="Wang Y."/>
            <person name="Yang J."/>
            <person name="Guo H."/>
            <person name="Su D."/>
            <person name="Yu L."/>
        </authorList>
    </citation>
    <scope>NUCLEOTIDE SEQUENCE [LARGE SCALE GENOMIC DNA]</scope>
    <source>
        <strain evidence="1 2">YN2</strain>
    </source>
</reference>
<dbReference type="PANTHER" id="PTHR48228">
    <property type="entry name" value="SUCCINYL-COA--D-CITRAMALATE COA-TRANSFERASE"/>
    <property type="match status" value="1"/>
</dbReference>
<gene>
    <name evidence="1" type="ORF">EZH22_10320</name>
</gene>
<protein>
    <submittedName>
        <fullName evidence="1">CoA transferase</fullName>
    </submittedName>
</protein>
<proteinExistence type="predicted"/>
<dbReference type="Gene3D" id="3.30.1540.10">
    <property type="entry name" value="formyl-coa transferase, domain 3"/>
    <property type="match status" value="1"/>
</dbReference>
<dbReference type="Pfam" id="PF02515">
    <property type="entry name" value="CoA_transf_3"/>
    <property type="match status" value="1"/>
</dbReference>
<organism evidence="1 2">
    <name type="scientific">Xanthobacter dioxanivorans</name>
    <dbReference type="NCBI Taxonomy" id="2528964"/>
    <lineage>
        <taxon>Bacteria</taxon>
        <taxon>Pseudomonadati</taxon>
        <taxon>Pseudomonadota</taxon>
        <taxon>Alphaproteobacteria</taxon>
        <taxon>Hyphomicrobiales</taxon>
        <taxon>Xanthobacteraceae</taxon>
        <taxon>Xanthobacter</taxon>
    </lineage>
</organism>
<dbReference type="PANTHER" id="PTHR48228:SF5">
    <property type="entry name" value="ALPHA-METHYLACYL-COA RACEMASE"/>
    <property type="match status" value="1"/>
</dbReference>
<dbReference type="Proteomes" id="UP000596427">
    <property type="component" value="Chromosome"/>
</dbReference>
<dbReference type="InterPro" id="IPR003673">
    <property type="entry name" value="CoA-Trfase_fam_III"/>
</dbReference>
<dbReference type="KEGG" id="xdi:EZH22_10320"/>
<dbReference type="SUPFAM" id="SSF89796">
    <property type="entry name" value="CoA-transferase family III (CaiB/BaiF)"/>
    <property type="match status" value="1"/>
</dbReference>
<dbReference type="EMBL" id="CP063362">
    <property type="protein sequence ID" value="QRG08638.1"/>
    <property type="molecule type" value="Genomic_DNA"/>
</dbReference>
<name>A0A974PRW9_9HYPH</name>
<dbReference type="Gene3D" id="3.40.50.10540">
    <property type="entry name" value="Crotonobetainyl-coa:carnitine coa-transferase, domain 1"/>
    <property type="match status" value="1"/>
</dbReference>
<accession>A0A974PRW9</accession>
<keyword evidence="2" id="KW-1185">Reference proteome</keyword>
<evidence type="ECO:0000313" key="1">
    <source>
        <dbReference type="EMBL" id="QRG08638.1"/>
    </source>
</evidence>
<sequence length="343" mass="37035">MGPLDGLKVVEFAGLGPAPFAAMMLSDMGAEVTRITRAGDADPHTGHDTFLDRGRQTLALDLGTAGGLERARAQIRRSDILIEGFRPGVMEKLGLGPEAALAQTPRLVYGRMTGYGRQGPLAQKAGHDINFLAISGILGLLGPRDAPPLPPLNLIADFGGGGMYLAFGLICAAFEATRSGKGQVVDAAMIHGVTNLASFVHAQMARGRWVAGRERNFLDGGAPFYRTYETKDGRYVAIGPVEPKFFAVLLTILGLDDNYRTVQFDRSQWPRMHHDFATVFKTRTRDEWDAAFADADACYSPVLSLDEAIAHPQMRGTTRVEKGVVQPTAAPCFSRTPPRLAPE</sequence>
<evidence type="ECO:0000313" key="2">
    <source>
        <dbReference type="Proteomes" id="UP000596427"/>
    </source>
</evidence>
<dbReference type="InterPro" id="IPR023606">
    <property type="entry name" value="CoA-Trfase_III_dom_1_sf"/>
</dbReference>
<dbReference type="InterPro" id="IPR050509">
    <property type="entry name" value="CoA-transferase_III"/>
</dbReference>
<dbReference type="InterPro" id="IPR044855">
    <property type="entry name" value="CoA-Trfase_III_dom3_sf"/>
</dbReference>